<dbReference type="PROSITE" id="PS50817">
    <property type="entry name" value="INTEIN_N_TER"/>
    <property type="match status" value="1"/>
</dbReference>
<dbReference type="EC" id="5.6.2.2" evidence="5"/>
<dbReference type="PRINTS" id="PR00379">
    <property type="entry name" value="INTEIN"/>
</dbReference>
<keyword evidence="9" id="KW-0067">ATP-binding</keyword>
<dbReference type="Pfam" id="PF14528">
    <property type="entry name" value="LAGLIDADG_3"/>
    <property type="match status" value="1"/>
</dbReference>
<dbReference type="GO" id="GO:0006265">
    <property type="term" value="P:DNA topological change"/>
    <property type="evidence" value="ECO:0007669"/>
    <property type="project" value="UniProtKB-UniRule"/>
</dbReference>
<evidence type="ECO:0000256" key="9">
    <source>
        <dbReference type="ARBA" id="ARBA00022840"/>
    </source>
</evidence>
<feature type="domain" description="DOD-type homing endonuclease" evidence="17">
    <location>
        <begin position="259"/>
        <end position="399"/>
    </location>
</feature>
<dbReference type="FunFam" id="2.120.10.90:FF:000001">
    <property type="entry name" value="DNA gyrase subunit A"/>
    <property type="match status" value="1"/>
</dbReference>
<dbReference type="GO" id="GO:0005524">
    <property type="term" value="F:ATP binding"/>
    <property type="evidence" value="ECO:0007669"/>
    <property type="project" value="UniProtKB-KW"/>
</dbReference>
<evidence type="ECO:0000256" key="13">
    <source>
        <dbReference type="ARBA" id="ARBA00023235"/>
    </source>
</evidence>
<dbReference type="InterPro" id="IPR006142">
    <property type="entry name" value="INTEIN"/>
</dbReference>
<keyword evidence="11 15" id="KW-0799">Topoisomerase</keyword>
<dbReference type="InterPro" id="IPR003587">
    <property type="entry name" value="Hint_dom_N"/>
</dbReference>
<comment type="caution">
    <text evidence="19">The sequence shown here is derived from an EMBL/GenBank/DDBJ whole genome shotgun (WGS) entry which is preliminary data.</text>
</comment>
<keyword evidence="20" id="KW-1185">Reference proteome</keyword>
<evidence type="ECO:0000256" key="5">
    <source>
        <dbReference type="ARBA" id="ARBA00012895"/>
    </source>
</evidence>
<dbReference type="InterPro" id="IPR004860">
    <property type="entry name" value="LAGLIDADG_dom"/>
</dbReference>
<accession>A0A917CMR5</accession>
<dbReference type="InterPro" id="IPR036844">
    <property type="entry name" value="Hint_dom_sf"/>
</dbReference>
<dbReference type="PANTHER" id="PTHR43493">
    <property type="entry name" value="DNA GYRASE/TOPOISOMERASE SUBUNIT A"/>
    <property type="match status" value="1"/>
</dbReference>
<evidence type="ECO:0000256" key="10">
    <source>
        <dbReference type="ARBA" id="ARBA00023000"/>
    </source>
</evidence>
<comment type="similarity">
    <text evidence="4">Belongs to the type II topoisomerase GyrA/ParC subunit family.</text>
</comment>
<evidence type="ECO:0000256" key="16">
    <source>
        <dbReference type="SAM" id="MobiDB-lite"/>
    </source>
</evidence>
<evidence type="ECO:0000256" key="15">
    <source>
        <dbReference type="PROSITE-ProRule" id="PRU01384"/>
    </source>
</evidence>
<dbReference type="NCBIfam" id="NF004043">
    <property type="entry name" value="PRK05560.1"/>
    <property type="match status" value="1"/>
</dbReference>
<gene>
    <name evidence="19" type="primary">gyrA</name>
    <name evidence="19" type="ORF">GCM10007304_01480</name>
</gene>
<evidence type="ECO:0000256" key="4">
    <source>
        <dbReference type="ARBA" id="ARBA00008263"/>
    </source>
</evidence>
<evidence type="ECO:0000256" key="12">
    <source>
        <dbReference type="ARBA" id="ARBA00023125"/>
    </source>
</evidence>
<evidence type="ECO:0000256" key="1">
    <source>
        <dbReference type="ARBA" id="ARBA00000185"/>
    </source>
</evidence>
<dbReference type="CDD" id="cd00187">
    <property type="entry name" value="TOP4c"/>
    <property type="match status" value="1"/>
</dbReference>
<evidence type="ECO:0000313" key="20">
    <source>
        <dbReference type="Proteomes" id="UP000654257"/>
    </source>
</evidence>
<dbReference type="InterPro" id="IPR003586">
    <property type="entry name" value="Hint_dom_C"/>
</dbReference>
<dbReference type="InterPro" id="IPR013760">
    <property type="entry name" value="Topo_IIA-like_dom_sf"/>
</dbReference>
<dbReference type="InterPro" id="IPR035516">
    <property type="entry name" value="Gyrase/topoIV_suA_C"/>
</dbReference>
<dbReference type="InterPro" id="IPR030934">
    <property type="entry name" value="Intein_C"/>
</dbReference>
<dbReference type="SUPFAM" id="SSF101904">
    <property type="entry name" value="GyrA/ParC C-terminal domain-like"/>
    <property type="match status" value="1"/>
</dbReference>
<keyword evidence="10" id="KW-0651">Protein splicing</keyword>
<comment type="subcellular location">
    <subcellularLocation>
        <location evidence="3">Cytoplasm</location>
    </subcellularLocation>
</comment>
<dbReference type="SMART" id="SM00306">
    <property type="entry name" value="HintN"/>
    <property type="match status" value="1"/>
</dbReference>
<proteinExistence type="inferred from homology"/>
<feature type="active site" description="O-(5'-phospho-DNA)-tyrosine intermediate" evidence="15">
    <location>
        <position position="133"/>
    </location>
</feature>
<dbReference type="NCBIfam" id="NF038098">
    <property type="entry name" value="GyrA_w_intein"/>
    <property type="match status" value="1"/>
</dbReference>
<dbReference type="NCBIfam" id="TIGR01063">
    <property type="entry name" value="gyrA"/>
    <property type="match status" value="1"/>
</dbReference>
<evidence type="ECO:0000259" key="17">
    <source>
        <dbReference type="PROSITE" id="PS50819"/>
    </source>
</evidence>
<keyword evidence="12 15" id="KW-0238">DNA-binding</keyword>
<keyword evidence="7" id="KW-0547">Nucleotide-binding</keyword>
<evidence type="ECO:0000259" key="18">
    <source>
        <dbReference type="PROSITE" id="PS52040"/>
    </source>
</evidence>
<dbReference type="Pfam" id="PF03989">
    <property type="entry name" value="DNA_gyraseA_C"/>
    <property type="match status" value="6"/>
</dbReference>
<dbReference type="SUPFAM" id="SSF55608">
    <property type="entry name" value="Homing endonucleases"/>
    <property type="match status" value="1"/>
</dbReference>
<dbReference type="Gene3D" id="3.30.1360.40">
    <property type="match status" value="1"/>
</dbReference>
<dbReference type="Pfam" id="PF00521">
    <property type="entry name" value="DNA_topoisoIV"/>
    <property type="match status" value="2"/>
</dbReference>
<dbReference type="GO" id="GO:0034335">
    <property type="term" value="F:DNA negative supercoiling activity"/>
    <property type="evidence" value="ECO:0007669"/>
    <property type="project" value="UniProtKB-ARBA"/>
</dbReference>
<dbReference type="EMBL" id="BMCU01000001">
    <property type="protein sequence ID" value="GGF91252.1"/>
    <property type="molecule type" value="Genomic_DNA"/>
</dbReference>
<protein>
    <recommendedName>
        <fullName evidence="14">DNA gyrase subunit A</fullName>
        <ecNumber evidence="5">5.6.2.2</ecNumber>
    </recommendedName>
</protein>
<evidence type="ECO:0000256" key="11">
    <source>
        <dbReference type="ARBA" id="ARBA00023029"/>
    </source>
</evidence>
<dbReference type="PANTHER" id="PTHR43493:SF5">
    <property type="entry name" value="DNA GYRASE SUBUNIT A, CHLOROPLASTIC_MITOCHONDRIAL"/>
    <property type="match status" value="1"/>
</dbReference>
<dbReference type="SMART" id="SM00434">
    <property type="entry name" value="TOP4c"/>
    <property type="match status" value="1"/>
</dbReference>
<dbReference type="Gene3D" id="3.10.28.10">
    <property type="entry name" value="Homing endonucleases"/>
    <property type="match status" value="1"/>
</dbReference>
<keyword evidence="8" id="KW-0068">Autocatalytic cleavage</keyword>
<evidence type="ECO:0000256" key="8">
    <source>
        <dbReference type="ARBA" id="ARBA00022813"/>
    </source>
</evidence>
<dbReference type="FunFam" id="1.10.268.10:FF:000001">
    <property type="entry name" value="DNA gyrase subunit A"/>
    <property type="match status" value="1"/>
</dbReference>
<dbReference type="NCBIfam" id="TIGR01443">
    <property type="entry name" value="intein_Cterm"/>
    <property type="match status" value="1"/>
</dbReference>
<feature type="domain" description="Topo IIA-type catalytic" evidence="18">
    <location>
        <begin position="45"/>
        <end position="940"/>
    </location>
</feature>
<evidence type="ECO:0000256" key="6">
    <source>
        <dbReference type="ARBA" id="ARBA00022490"/>
    </source>
</evidence>
<dbReference type="InterPro" id="IPR002205">
    <property type="entry name" value="Topo_IIA_dom_A"/>
</dbReference>
<evidence type="ECO:0000256" key="2">
    <source>
        <dbReference type="ARBA" id="ARBA00001978"/>
    </source>
</evidence>
<comment type="function">
    <text evidence="2">A type II topoisomerase that negatively supercoils closed circular double-stranded (ds) DNA in an ATP-dependent manner to modulate DNA topology and maintain chromosomes in an underwound state. Negative supercoiling favors strand separation, and DNA replication, transcription, recombination and repair, all of which involve strand separation. Also able to catalyze the interconversion of other topological isomers of dsDNA rings, including catenanes and knotted rings. Type II topoisomerases break and join 2 DNA strands simultaneously in an ATP-dependent manner.</text>
</comment>
<dbReference type="NCBIfam" id="TIGR01445">
    <property type="entry name" value="intein_Nterm"/>
    <property type="match status" value="1"/>
</dbReference>
<organism evidence="19 20">
    <name type="scientific">Rhodococcoides trifolii</name>
    <dbReference type="NCBI Taxonomy" id="908250"/>
    <lineage>
        <taxon>Bacteria</taxon>
        <taxon>Bacillati</taxon>
        <taxon>Actinomycetota</taxon>
        <taxon>Actinomycetes</taxon>
        <taxon>Mycobacteriales</taxon>
        <taxon>Nocardiaceae</taxon>
        <taxon>Rhodococcoides</taxon>
    </lineage>
</organism>
<dbReference type="InterPro" id="IPR004042">
    <property type="entry name" value="Intein_endonuc_central"/>
</dbReference>
<evidence type="ECO:0000313" key="19">
    <source>
        <dbReference type="EMBL" id="GGF91252.1"/>
    </source>
</evidence>
<sequence>MTDTTLPPNGGDGPTSDRIEPVDIQQEMQNSYIDYAMSVIVGRALPEVRDGLKPVHRRVLYAMYDNGYRPDRGYVKSARPVAETMGNYHPHGDSSIYDTLVRMAQPWSLRYPLVDGQGNFGSRGNDGAAAMRYCVTGDTVVRLPMGQSVRIADIVPGAAANSDNEIDLKVLDRHGDAVRADALFHSGTHRTLQLTTKEGYEVTGTANHPVLCLVDVGGVPALLWKLLEEITPSDHVAMQRVPAQELGSSDWSEVALAMLFGAFVSEGFASQTRAGFNNVDAEFFKTVVAAYDTAVGGPRYTYERTIASGSRLHELDIQNMAAFAASPLGVLMGHRSAAKSIPEVVWQMPTSLKRVFLQALFEGDGSCSVLPRNTIQVSYSTRSPQLAKDVQQMLLEFGVVSKRYLHATGEHKVVVSSRREARFFATRIGFGGVKQTKLRALLSDAALASPESESRSMSADRVPGLAEFLRAHGASDSKNRHWLARNNIDRLSRWEHRSAEILGHITDIDAATIAMELTDGRFYYAPVKSVVEAGEVPVYSIRVDTDDHSFVTNGFVSHNTECRLTPLAMEMLADIGEETVDFTPNYDGRTLEPTVLPSRFPNLLANGSGGIAVGMATNVPPHNLRELADAVYWALDNFEASEEETLEACMERVKGPDFPTHGLIVGGQGIDDAYRTGRGSVRMRGVVDIEEDSRGTTTIVITELPFQVNPDNMIASIAEQLKDGKIAGISDIEDQSSDRVGMRIVVKLRRDAVAKVVLNNLYKHSQLQTSFGVNMLSIVDGVPRTLRLDQMIRLYVTHQLDVIVRRTRYRLRKAEERAHILRGLVKALDALDEVIALIRRSPDADQAKTGLIELLDVDEIQADAILAMQLRRLAALERQKIIDELATIELEIADLEDILAKPERQRSIVRDELKAIVDKFGDDRRTRIIASDGDVTDEDLIARESVVVTITETGYAKRTRTDLYRSQKRGGKGVQGAGLKQDDIVSKFFVCSTHDWILFFTTKGRVYRAKAYELPEASRTARGQHVANLLAFQPDERIAQVIQIQTYQDSPYLVLATKGGLVKKSKLEDFDSNRSGGIVAVNLRGEDELVGAVLCSSDDDLLLVSALGQSIRFSATDEVLRPMGRATSGVQGMRFNGEDQLLSLNVVKEGMFLLVATSGGYSKRTAMEDYPQQGRGGKGVLTIQYDPRRGTLVGALIVDDDDELYAITSSGGVIRTAAKQVRKAGRQTKGVRLMNLGEGDTLLAIARNADEVDEVEGS</sequence>
<dbReference type="InterPro" id="IPR013757">
    <property type="entry name" value="Topo_IIA_A_a_sf"/>
</dbReference>
<dbReference type="GO" id="GO:0005737">
    <property type="term" value="C:cytoplasm"/>
    <property type="evidence" value="ECO:0007669"/>
    <property type="project" value="UniProtKB-SubCell"/>
</dbReference>
<comment type="catalytic activity">
    <reaction evidence="1 15">
        <text>ATP-dependent breakage, passage and rejoining of double-stranded DNA.</text>
        <dbReference type="EC" id="5.6.2.2"/>
    </reaction>
</comment>
<dbReference type="CDD" id="cd00081">
    <property type="entry name" value="Hint"/>
    <property type="match status" value="1"/>
</dbReference>
<dbReference type="PROSITE" id="PS50819">
    <property type="entry name" value="INTEIN_ENDONUCLEASE"/>
    <property type="match status" value="1"/>
</dbReference>
<dbReference type="InterPro" id="IPR013758">
    <property type="entry name" value="Topo_IIA_A/C_ab"/>
</dbReference>
<dbReference type="InterPro" id="IPR050220">
    <property type="entry name" value="Type_II_DNA_Topoisomerases"/>
</dbReference>
<dbReference type="SMART" id="SM00305">
    <property type="entry name" value="HintC"/>
    <property type="match status" value="1"/>
</dbReference>
<feature type="region of interest" description="Disordered" evidence="16">
    <location>
        <begin position="1"/>
        <end position="20"/>
    </location>
</feature>
<dbReference type="Gene3D" id="2.120.10.90">
    <property type="entry name" value="DNA gyrase/topoisomerase IV, subunit A, C-terminal"/>
    <property type="match status" value="1"/>
</dbReference>
<dbReference type="GO" id="GO:0009330">
    <property type="term" value="C:DNA topoisomerase type II (double strand cut, ATP-hydrolyzing) complex"/>
    <property type="evidence" value="ECO:0007669"/>
    <property type="project" value="TreeGrafter"/>
</dbReference>
<evidence type="ECO:0000256" key="14">
    <source>
        <dbReference type="ARBA" id="ARBA00026190"/>
    </source>
</evidence>
<dbReference type="Gene3D" id="2.170.16.10">
    <property type="entry name" value="Hedgehog/Intein (Hint) domain"/>
    <property type="match status" value="1"/>
</dbReference>
<dbReference type="PROSITE" id="PS52040">
    <property type="entry name" value="TOPO_IIA"/>
    <property type="match status" value="1"/>
</dbReference>
<dbReference type="GO" id="GO:0004519">
    <property type="term" value="F:endonuclease activity"/>
    <property type="evidence" value="ECO:0007669"/>
    <property type="project" value="InterPro"/>
</dbReference>
<dbReference type="InterPro" id="IPR027434">
    <property type="entry name" value="Homing_endonucl"/>
</dbReference>
<dbReference type="SUPFAM" id="SSF56719">
    <property type="entry name" value="Type II DNA topoisomerase"/>
    <property type="match status" value="2"/>
</dbReference>
<dbReference type="PROSITE" id="PS50818">
    <property type="entry name" value="INTEIN_C_TER"/>
    <property type="match status" value="1"/>
</dbReference>
<dbReference type="AlphaFoldDB" id="A0A917CMR5"/>
<name>A0A917CMR5_9NOCA</name>
<dbReference type="FunFam" id="3.30.1360.40:FF:000008">
    <property type="entry name" value="DNA topoisomerase (ATP-hydrolyzing)"/>
    <property type="match status" value="1"/>
</dbReference>
<dbReference type="Gene3D" id="1.10.268.10">
    <property type="entry name" value="Topoisomerase, domain 3"/>
    <property type="match status" value="1"/>
</dbReference>
<evidence type="ECO:0000256" key="7">
    <source>
        <dbReference type="ARBA" id="ARBA00022741"/>
    </source>
</evidence>
<keyword evidence="6" id="KW-0963">Cytoplasm</keyword>
<dbReference type="InterPro" id="IPR006691">
    <property type="entry name" value="GyrA/parC_rep"/>
</dbReference>
<reference evidence="19" key="2">
    <citation type="submission" date="2020-09" db="EMBL/GenBank/DDBJ databases">
        <authorList>
            <person name="Sun Q."/>
            <person name="Sedlacek I."/>
        </authorList>
    </citation>
    <scope>NUCLEOTIDE SEQUENCE</scope>
    <source>
        <strain evidence="19">CCM 7905</strain>
    </source>
</reference>
<dbReference type="GO" id="GO:0016539">
    <property type="term" value="P:intein-mediated protein splicing"/>
    <property type="evidence" value="ECO:0007669"/>
    <property type="project" value="InterPro"/>
</dbReference>
<dbReference type="Proteomes" id="UP000654257">
    <property type="component" value="Unassembled WGS sequence"/>
</dbReference>
<evidence type="ECO:0000256" key="3">
    <source>
        <dbReference type="ARBA" id="ARBA00004496"/>
    </source>
</evidence>
<dbReference type="InterPro" id="IPR053555">
    <property type="entry name" value="Topoisomerase_II_GyrA/ParC"/>
</dbReference>
<dbReference type="Gene3D" id="3.90.199.10">
    <property type="entry name" value="Topoisomerase II, domain 5"/>
    <property type="match status" value="2"/>
</dbReference>
<keyword evidence="13 15" id="KW-0413">Isomerase</keyword>
<dbReference type="InterPro" id="IPR006141">
    <property type="entry name" value="Intein_N"/>
</dbReference>
<dbReference type="GO" id="GO:0003677">
    <property type="term" value="F:DNA binding"/>
    <property type="evidence" value="ECO:0007669"/>
    <property type="project" value="UniProtKB-UniRule"/>
</dbReference>
<reference evidence="19" key="1">
    <citation type="journal article" date="2014" name="Int. J. Syst. Evol. Microbiol.">
        <title>Complete genome sequence of Corynebacterium casei LMG S-19264T (=DSM 44701T), isolated from a smear-ripened cheese.</title>
        <authorList>
            <consortium name="US DOE Joint Genome Institute (JGI-PGF)"/>
            <person name="Walter F."/>
            <person name="Albersmeier A."/>
            <person name="Kalinowski J."/>
            <person name="Ruckert C."/>
        </authorList>
    </citation>
    <scope>NUCLEOTIDE SEQUENCE</scope>
    <source>
        <strain evidence="19">CCM 7905</strain>
    </source>
</reference>
<dbReference type="RefSeq" id="WP_188542808.1">
    <property type="nucleotide sequence ID" value="NZ_BMCU01000001.1"/>
</dbReference>
<dbReference type="SUPFAM" id="SSF51294">
    <property type="entry name" value="Hedgehog/intein (Hint) domain"/>
    <property type="match status" value="1"/>
</dbReference>